<sequence length="37" mass="4183">MGIEESWNDDVDMGRVFDQPLPAQAIHELTDLPSKVQ</sequence>
<protein>
    <submittedName>
        <fullName evidence="1">Uncharacterized protein</fullName>
    </submittedName>
</protein>
<dbReference type="AlphaFoldDB" id="A0A7W9IG80"/>
<gene>
    <name evidence="1" type="ORF">F4562_003217</name>
</gene>
<reference evidence="1 2" key="1">
    <citation type="submission" date="2020-08" db="EMBL/GenBank/DDBJ databases">
        <title>Sequencing the genomes of 1000 actinobacteria strains.</title>
        <authorList>
            <person name="Klenk H.-P."/>
        </authorList>
    </citation>
    <scope>NUCLEOTIDE SEQUENCE [LARGE SCALE GENOMIC DNA]</scope>
    <source>
        <strain evidence="1 2">DSM 46887</strain>
    </source>
</reference>
<name>A0A7W9IG80_9ACTN</name>
<keyword evidence="2" id="KW-1185">Reference proteome</keyword>
<accession>A0A7W9IG80</accession>
<organism evidence="1 2">
    <name type="scientific">Streptosporangium becharense</name>
    <dbReference type="NCBI Taxonomy" id="1816182"/>
    <lineage>
        <taxon>Bacteria</taxon>
        <taxon>Bacillati</taxon>
        <taxon>Actinomycetota</taxon>
        <taxon>Actinomycetes</taxon>
        <taxon>Streptosporangiales</taxon>
        <taxon>Streptosporangiaceae</taxon>
        <taxon>Streptosporangium</taxon>
    </lineage>
</organism>
<comment type="caution">
    <text evidence="1">The sequence shown here is derived from an EMBL/GenBank/DDBJ whole genome shotgun (WGS) entry which is preliminary data.</text>
</comment>
<proteinExistence type="predicted"/>
<evidence type="ECO:0000313" key="2">
    <source>
        <dbReference type="Proteomes" id="UP000540685"/>
    </source>
</evidence>
<evidence type="ECO:0000313" key="1">
    <source>
        <dbReference type="EMBL" id="MBB5820155.1"/>
    </source>
</evidence>
<dbReference type="Proteomes" id="UP000540685">
    <property type="component" value="Unassembled WGS sequence"/>
</dbReference>
<dbReference type="EMBL" id="JACHMP010000001">
    <property type="protein sequence ID" value="MBB5820155.1"/>
    <property type="molecule type" value="Genomic_DNA"/>
</dbReference>